<name>A0A343TJG2_9EURY</name>
<dbReference type="AlphaFoldDB" id="A0A343TJG2"/>
<keyword evidence="2" id="KW-1185">Reference proteome</keyword>
<dbReference type="RefSeq" id="WP_133412140.1">
    <property type="nucleotide sequence ID" value="NZ_CP025066.1"/>
</dbReference>
<organism evidence="1 2">
    <name type="scientific">Halalkaliarchaeum desulfuricum</name>
    <dbReference type="NCBI Taxonomy" id="2055893"/>
    <lineage>
        <taxon>Archaea</taxon>
        <taxon>Methanobacteriati</taxon>
        <taxon>Methanobacteriota</taxon>
        <taxon>Stenosarchaea group</taxon>
        <taxon>Halobacteria</taxon>
        <taxon>Halobacteriales</taxon>
        <taxon>Haloferacaceae</taxon>
        <taxon>Halalkaliarchaeum</taxon>
    </lineage>
</organism>
<dbReference type="KEGG" id="hdf:AArcSl_1605"/>
<accession>A0A343TJG2</accession>
<evidence type="ECO:0000313" key="2">
    <source>
        <dbReference type="Proteomes" id="UP000263012"/>
    </source>
</evidence>
<protein>
    <submittedName>
        <fullName evidence="1">Uncharacterized protein</fullName>
    </submittedName>
</protein>
<gene>
    <name evidence="1" type="ORF">AArcSl_1605</name>
</gene>
<proteinExistence type="predicted"/>
<reference evidence="2" key="1">
    <citation type="submission" date="2017-11" db="EMBL/GenBank/DDBJ databases">
        <title>Phenotypic and genomic properties of facultatively anaerobic sulfur-reducing natronoarchaea from hypersaline soda lakes.</title>
        <authorList>
            <person name="Sorokin D.Y."/>
            <person name="Kublanov I.V."/>
            <person name="Roman P."/>
            <person name="Sinninghe Damste J.S."/>
            <person name="Golyshin P.N."/>
            <person name="Rojo D."/>
            <person name="Ciordia S."/>
            <person name="Mena M.D.C."/>
            <person name="Ferrer M."/>
            <person name="Messina E."/>
            <person name="Smedile F."/>
            <person name="La Spada G."/>
            <person name="La Cono V."/>
            <person name="Yakimov M.M."/>
        </authorList>
    </citation>
    <scope>NUCLEOTIDE SEQUENCE [LARGE SCALE GENOMIC DNA]</scope>
    <source>
        <strain evidence="2">AArc-Sl</strain>
    </source>
</reference>
<dbReference type="Proteomes" id="UP000263012">
    <property type="component" value="Chromosome"/>
</dbReference>
<sequence length="93" mass="10377">MSSSQHIDPDEYDDLEELLDEFRYRPSTTPTDDRPQCPHCGSVAIAKRGGKMHSPQAHLAAEETYWKCKNCTREFQATKPSNAESATSGGECE</sequence>
<evidence type="ECO:0000313" key="1">
    <source>
        <dbReference type="EMBL" id="AUX09234.1"/>
    </source>
</evidence>
<dbReference type="GeneID" id="39377308"/>
<dbReference type="EMBL" id="CP025066">
    <property type="protein sequence ID" value="AUX09234.1"/>
    <property type="molecule type" value="Genomic_DNA"/>
</dbReference>